<dbReference type="Proteomes" id="UP000269289">
    <property type="component" value="Unassembled WGS sequence"/>
</dbReference>
<dbReference type="PROSITE" id="PS51257">
    <property type="entry name" value="PROKAR_LIPOPROTEIN"/>
    <property type="match status" value="1"/>
</dbReference>
<dbReference type="AlphaFoldDB" id="A0A3M2JAD3"/>
<reference evidence="3 4" key="1">
    <citation type="submission" date="2018-10" db="EMBL/GenBank/DDBJ databases">
        <title>Isolation, diversity and antifungal activity of actinobacteria from wheat.</title>
        <authorList>
            <person name="Han C."/>
        </authorList>
    </citation>
    <scope>NUCLEOTIDE SEQUENCE [LARGE SCALE GENOMIC DNA]</scope>
    <source>
        <strain evidence="3 4">NEAU-YY56</strain>
    </source>
</reference>
<proteinExistence type="predicted"/>
<comment type="caution">
    <text evidence="3">The sequence shown here is derived from an EMBL/GenBank/DDBJ whole genome shotgun (WGS) entry which is preliminary data.</text>
</comment>
<dbReference type="EMBL" id="RFFI01000060">
    <property type="protein sequence ID" value="RMI09116.1"/>
    <property type="molecule type" value="Genomic_DNA"/>
</dbReference>
<sequence length="112" mass="11625">MPVMRAARGAAPALLLLLTGCSVSVSMGGAGFSSAELEDKVNQMLEQEVGRLPDDVECPDGLAAEVGESVRCTLTITEGHLGATVTVRSVDGDDAVLRIEVDEDLLPEGEEA</sequence>
<gene>
    <name evidence="3" type="ORF">EBM89_11770</name>
</gene>
<dbReference type="Pfam" id="PF14230">
    <property type="entry name" value="DUF4333"/>
    <property type="match status" value="1"/>
</dbReference>
<dbReference type="InterPro" id="IPR025637">
    <property type="entry name" value="DUF4333"/>
</dbReference>
<evidence type="ECO:0000259" key="2">
    <source>
        <dbReference type="Pfam" id="PF14230"/>
    </source>
</evidence>
<dbReference type="OrthoDB" id="3568721at2"/>
<feature type="chain" id="PRO_5039552896" evidence="1">
    <location>
        <begin position="25"/>
        <end position="112"/>
    </location>
</feature>
<organism evidence="3 4">
    <name type="scientific">Cellulomonas triticagri</name>
    <dbReference type="NCBI Taxonomy" id="2483352"/>
    <lineage>
        <taxon>Bacteria</taxon>
        <taxon>Bacillati</taxon>
        <taxon>Actinomycetota</taxon>
        <taxon>Actinomycetes</taxon>
        <taxon>Micrococcales</taxon>
        <taxon>Cellulomonadaceae</taxon>
        <taxon>Cellulomonas</taxon>
    </lineage>
</organism>
<feature type="domain" description="DUF4333" evidence="2">
    <location>
        <begin position="17"/>
        <end position="92"/>
    </location>
</feature>
<evidence type="ECO:0000313" key="4">
    <source>
        <dbReference type="Proteomes" id="UP000269289"/>
    </source>
</evidence>
<evidence type="ECO:0000313" key="3">
    <source>
        <dbReference type="EMBL" id="RMI09116.1"/>
    </source>
</evidence>
<name>A0A3M2JAD3_9CELL</name>
<feature type="signal peptide" evidence="1">
    <location>
        <begin position="1"/>
        <end position="24"/>
    </location>
</feature>
<keyword evidence="4" id="KW-1185">Reference proteome</keyword>
<accession>A0A3M2JAD3</accession>
<protein>
    <submittedName>
        <fullName evidence="3">DUF4333 domain-containing protein</fullName>
    </submittedName>
</protein>
<evidence type="ECO:0000256" key="1">
    <source>
        <dbReference type="SAM" id="SignalP"/>
    </source>
</evidence>
<keyword evidence="1" id="KW-0732">Signal</keyword>